<name>A0A4C1VIB4_EUMVA</name>
<reference evidence="1 2" key="1">
    <citation type="journal article" date="2019" name="Commun. Biol.">
        <title>The bagworm genome reveals a unique fibroin gene that provides high tensile strength.</title>
        <authorList>
            <person name="Kono N."/>
            <person name="Nakamura H."/>
            <person name="Ohtoshi R."/>
            <person name="Tomita M."/>
            <person name="Numata K."/>
            <person name="Arakawa K."/>
        </authorList>
    </citation>
    <scope>NUCLEOTIDE SEQUENCE [LARGE SCALE GENOMIC DNA]</scope>
</reference>
<evidence type="ECO:0000313" key="1">
    <source>
        <dbReference type="EMBL" id="GBP38320.1"/>
    </source>
</evidence>
<sequence length="296" mass="33265">MLVSPGHTLTHAATVLVFRTFHAIKPTSARDDASVQLEAFSTPPCNISTESRSIDSVEIHYNAYFGSGETIRIRIITVAHACAARGRVITPGQRLFESLEETTARCVRRGDDRAVRRKLQTGGCSLQFLPAIFLLRDKHVRLHFSAFAHRFMIFLSSIKVLHKALQALDRIKIRPAKEFYLPYLNAPQKKKEQTGRYDIASKKRFLVHAVGYPLSRLVGRKPLNCGKKSRALDAHPRLLNPTRRTRTSHGMKVPMAYLPSSAHFPPQSDILFVSEAGKALMTILGLRVFLDGNHYL</sequence>
<keyword evidence="2" id="KW-1185">Reference proteome</keyword>
<evidence type="ECO:0000313" key="2">
    <source>
        <dbReference type="Proteomes" id="UP000299102"/>
    </source>
</evidence>
<proteinExistence type="predicted"/>
<organism evidence="1 2">
    <name type="scientific">Eumeta variegata</name>
    <name type="common">Bagworm moth</name>
    <name type="synonym">Eumeta japonica</name>
    <dbReference type="NCBI Taxonomy" id="151549"/>
    <lineage>
        <taxon>Eukaryota</taxon>
        <taxon>Metazoa</taxon>
        <taxon>Ecdysozoa</taxon>
        <taxon>Arthropoda</taxon>
        <taxon>Hexapoda</taxon>
        <taxon>Insecta</taxon>
        <taxon>Pterygota</taxon>
        <taxon>Neoptera</taxon>
        <taxon>Endopterygota</taxon>
        <taxon>Lepidoptera</taxon>
        <taxon>Glossata</taxon>
        <taxon>Ditrysia</taxon>
        <taxon>Tineoidea</taxon>
        <taxon>Psychidae</taxon>
        <taxon>Oiketicinae</taxon>
        <taxon>Eumeta</taxon>
    </lineage>
</organism>
<dbReference type="AlphaFoldDB" id="A0A4C1VIB4"/>
<protein>
    <submittedName>
        <fullName evidence="1">Uncharacterized protein</fullName>
    </submittedName>
</protein>
<gene>
    <name evidence="1" type="ORF">EVAR_29264_1</name>
</gene>
<dbReference type="Proteomes" id="UP000299102">
    <property type="component" value="Unassembled WGS sequence"/>
</dbReference>
<comment type="caution">
    <text evidence="1">The sequence shown here is derived from an EMBL/GenBank/DDBJ whole genome shotgun (WGS) entry which is preliminary data.</text>
</comment>
<dbReference type="EMBL" id="BGZK01000346">
    <property type="protein sequence ID" value="GBP38320.1"/>
    <property type="molecule type" value="Genomic_DNA"/>
</dbReference>
<accession>A0A4C1VIB4</accession>